<reference evidence="1 3" key="2">
    <citation type="submission" date="2016-08" db="EMBL/GenBank/DDBJ databases">
        <authorList>
            <person name="Seilhamer J.J."/>
        </authorList>
    </citation>
    <scope>NUCLEOTIDE SEQUENCE [LARGE SCALE GENOMIC DNA]</scope>
    <source>
        <strain evidence="1 3">NML150140-1</strain>
    </source>
</reference>
<comment type="caution">
    <text evidence="1">The sequence shown here is derived from an EMBL/GenBank/DDBJ whole genome shotgun (WGS) entry which is preliminary data.</text>
</comment>
<dbReference type="Pfam" id="PF01475">
    <property type="entry name" value="FUR"/>
    <property type="match status" value="1"/>
</dbReference>
<dbReference type="EMBL" id="MEHD01000023">
    <property type="protein sequence ID" value="ODR56575.1"/>
    <property type="molecule type" value="Genomic_DNA"/>
</dbReference>
<name>A0A1E3UI86_9FIRM</name>
<evidence type="ECO:0000313" key="2">
    <source>
        <dbReference type="EMBL" id="ODR56575.1"/>
    </source>
</evidence>
<accession>A0A1E3UI86</accession>
<dbReference type="GO" id="GO:0003700">
    <property type="term" value="F:DNA-binding transcription factor activity"/>
    <property type="evidence" value="ECO:0007669"/>
    <property type="project" value="InterPro"/>
</dbReference>
<dbReference type="InterPro" id="IPR036388">
    <property type="entry name" value="WH-like_DNA-bd_sf"/>
</dbReference>
<reference evidence="2 4" key="1">
    <citation type="submission" date="2016-08" db="EMBL/GenBank/DDBJ databases">
        <title>Characterization of Isolates of Eisenbergiella tayi Derived from Blood Cultures, Using Whole Genome Sequencing.</title>
        <authorList>
            <person name="Bernier A.-M."/>
            <person name="Burdz T."/>
            <person name="Wiebe D."/>
            <person name="Bernard K."/>
        </authorList>
    </citation>
    <scope>NUCLEOTIDE SEQUENCE [LARGE SCALE GENOMIC DNA]</scope>
    <source>
        <strain evidence="2 4">NML120146</strain>
    </source>
</reference>
<gene>
    <name evidence="1" type="ORF">BEI59_13185</name>
    <name evidence="2" type="ORF">BEI63_13850</name>
</gene>
<evidence type="ECO:0000313" key="1">
    <source>
        <dbReference type="EMBL" id="ODR51858.1"/>
    </source>
</evidence>
<evidence type="ECO:0000313" key="4">
    <source>
        <dbReference type="Proteomes" id="UP000094869"/>
    </source>
</evidence>
<dbReference type="EMBL" id="MEHA01000008">
    <property type="protein sequence ID" value="ODR51858.1"/>
    <property type="molecule type" value="Genomic_DNA"/>
</dbReference>
<dbReference type="AlphaFoldDB" id="A0A1E3UI86"/>
<organism evidence="1 3">
    <name type="scientific">Eisenbergiella tayi</name>
    <dbReference type="NCBI Taxonomy" id="1432052"/>
    <lineage>
        <taxon>Bacteria</taxon>
        <taxon>Bacillati</taxon>
        <taxon>Bacillota</taxon>
        <taxon>Clostridia</taxon>
        <taxon>Lachnospirales</taxon>
        <taxon>Lachnospiraceae</taxon>
        <taxon>Eisenbergiella</taxon>
    </lineage>
</organism>
<sequence>MKQTGVNRMIKEKQDNREFMKNAGRRDRILAELKRNGFRITNQRKLLVDIILSDECSCCKEIYYKAVHEDPSIGIATVYRMVKTLEEIGAIDRKNLYRISCEENCEFQEGCILVLKNKEKVKLSMEDFKEAVNEVLRRKGYRETDGVEAVILKDCSMVEGA</sequence>
<keyword evidence="4" id="KW-1185">Reference proteome</keyword>
<dbReference type="InterPro" id="IPR002481">
    <property type="entry name" value="FUR"/>
</dbReference>
<dbReference type="Proteomes" id="UP000094869">
    <property type="component" value="Unassembled WGS sequence"/>
</dbReference>
<dbReference type="Gene3D" id="1.10.10.10">
    <property type="entry name" value="Winged helix-like DNA-binding domain superfamily/Winged helix DNA-binding domain"/>
    <property type="match status" value="1"/>
</dbReference>
<protein>
    <submittedName>
        <fullName evidence="1">Fur family transcriptional regulator</fullName>
    </submittedName>
</protein>
<evidence type="ECO:0000313" key="3">
    <source>
        <dbReference type="Proteomes" id="UP000094271"/>
    </source>
</evidence>
<dbReference type="SUPFAM" id="SSF46785">
    <property type="entry name" value="Winged helix' DNA-binding domain"/>
    <property type="match status" value="1"/>
</dbReference>
<dbReference type="InterPro" id="IPR036390">
    <property type="entry name" value="WH_DNA-bd_sf"/>
</dbReference>
<dbReference type="Proteomes" id="UP000094271">
    <property type="component" value="Unassembled WGS sequence"/>
</dbReference>
<proteinExistence type="predicted"/>